<dbReference type="OrthoDB" id="68611at2759"/>
<comment type="subcellular location">
    <subcellularLocation>
        <location evidence="1">Membrane</location>
        <topology evidence="1">Multi-pass membrane protein</topology>
    </subcellularLocation>
</comment>
<keyword evidence="8" id="KW-1185">Reference proteome</keyword>
<evidence type="ECO:0000259" key="6">
    <source>
        <dbReference type="Pfam" id="PF13515"/>
    </source>
</evidence>
<dbReference type="InParanoid" id="A0A165DC02"/>
<evidence type="ECO:0000256" key="1">
    <source>
        <dbReference type="ARBA" id="ARBA00004141"/>
    </source>
</evidence>
<evidence type="ECO:0000256" key="3">
    <source>
        <dbReference type="ARBA" id="ARBA00022989"/>
    </source>
</evidence>
<protein>
    <recommendedName>
        <fullName evidence="6">Integral membrane bound transporter domain-containing protein</fullName>
    </recommendedName>
</protein>
<accession>A0A165DC02</accession>
<evidence type="ECO:0000256" key="5">
    <source>
        <dbReference type="SAM" id="Phobius"/>
    </source>
</evidence>
<evidence type="ECO:0000313" key="8">
    <source>
        <dbReference type="Proteomes" id="UP000076842"/>
    </source>
</evidence>
<dbReference type="Pfam" id="PF13515">
    <property type="entry name" value="FUSC_2"/>
    <property type="match status" value="1"/>
</dbReference>
<feature type="transmembrane region" description="Helical" evidence="5">
    <location>
        <begin position="473"/>
        <end position="499"/>
    </location>
</feature>
<dbReference type="STRING" id="1353952.A0A165DC02"/>
<dbReference type="GO" id="GO:0016020">
    <property type="term" value="C:membrane"/>
    <property type="evidence" value="ECO:0007669"/>
    <property type="project" value="UniProtKB-SubCell"/>
</dbReference>
<evidence type="ECO:0000313" key="7">
    <source>
        <dbReference type="EMBL" id="KZT52483.1"/>
    </source>
</evidence>
<dbReference type="InterPro" id="IPR049453">
    <property type="entry name" value="Memb_transporter_dom"/>
</dbReference>
<feature type="transmembrane region" description="Helical" evidence="5">
    <location>
        <begin position="449"/>
        <end position="467"/>
    </location>
</feature>
<feature type="transmembrane region" description="Helical" evidence="5">
    <location>
        <begin position="399"/>
        <end position="418"/>
    </location>
</feature>
<keyword evidence="3 5" id="KW-1133">Transmembrane helix</keyword>
<sequence length="785" mass="86169">MAGFLAIWVLTVDVGDTRTSYKSFTNLGFCTLCAAESTFAKSIVATLGTLSELLQLSTEQMLDRFAISNHDELETLRAKLFAQTQALPAEYTEATFETRIGKLNAQPLRGFVLSLEKLRTQASVGLPEFAGLVPPDGVLQHFLDAVDPPARGAVDEILSSLQLCQQAVGIAYDLNQYKHRPLVYPDNCLSARSSLLQASNALRGEIKRAVTKLIGDVNPDDDAQNVLDNIYHREFSSVCFYLASILEIPSLTWAWLGIGQTTVLTPPKSTGSDDIDSHAASKGETDAALKEQTSSMISSGANSRFHEGNKFLRWLLPSSSTMLRYRLKLASIVRAIQRSPHARYGFKAALGTMLLTLPGFLPRGSAARSWFDQSHGQWMVIAFLFVLETDTGATLRNGMWRIIGTLCGAICAYLIWIICHSNPYGVVALVTLLQIPAGYVILRTSAPGAGVVASVTLAVIVFIPYRALASTNVIALATLRASWISVGIASAIAIHYLVFPFHARLAFMNQLGKAIGFVAQDYIALNQPFLKSGIISKDFRLLGQDLDVTIKASLTRLCNANGLLSDMSLEFSLLPKPIGLYRQVSCSLRRVVDLVVALRSVRQYIPPEETVSRVLDLRMDLVSSMILILYACEHAFKSQEPVPQFLPSTQQALYELMSGIKSHFHRKDDEKQRPSDMAYMFSFAESEAMAEISEALDDLLQLTTSMFGVKEWWDGEGYGPSIRQTQIHPAAHIWRDVAEAGKTKPRPSLLLIERHGSKNSSTRSGPPCYSPLPLGGALRTPSAFV</sequence>
<proteinExistence type="predicted"/>
<name>A0A165DC02_9BASI</name>
<dbReference type="EMBL" id="KV424065">
    <property type="protein sequence ID" value="KZT52483.1"/>
    <property type="molecule type" value="Genomic_DNA"/>
</dbReference>
<dbReference type="PANTHER" id="PTHR47804">
    <property type="entry name" value="60S RIBOSOMAL PROTEIN L19"/>
    <property type="match status" value="1"/>
</dbReference>
<organism evidence="7 8">
    <name type="scientific">Calocera cornea HHB12733</name>
    <dbReference type="NCBI Taxonomy" id="1353952"/>
    <lineage>
        <taxon>Eukaryota</taxon>
        <taxon>Fungi</taxon>
        <taxon>Dikarya</taxon>
        <taxon>Basidiomycota</taxon>
        <taxon>Agaricomycotina</taxon>
        <taxon>Dacrymycetes</taxon>
        <taxon>Dacrymycetales</taxon>
        <taxon>Dacrymycetaceae</taxon>
        <taxon>Calocera</taxon>
    </lineage>
</organism>
<dbReference type="InterPro" id="IPR052430">
    <property type="entry name" value="IVT-Associated"/>
</dbReference>
<dbReference type="FunCoup" id="A0A165DC02">
    <property type="interactions" value="15"/>
</dbReference>
<feature type="domain" description="Integral membrane bound transporter" evidence="6">
    <location>
        <begin position="369"/>
        <end position="494"/>
    </location>
</feature>
<evidence type="ECO:0000256" key="2">
    <source>
        <dbReference type="ARBA" id="ARBA00022692"/>
    </source>
</evidence>
<keyword evidence="4 5" id="KW-0472">Membrane</keyword>
<reference evidence="7 8" key="1">
    <citation type="journal article" date="2016" name="Mol. Biol. Evol.">
        <title>Comparative Genomics of Early-Diverging Mushroom-Forming Fungi Provides Insights into the Origins of Lignocellulose Decay Capabilities.</title>
        <authorList>
            <person name="Nagy L.G."/>
            <person name="Riley R."/>
            <person name="Tritt A."/>
            <person name="Adam C."/>
            <person name="Daum C."/>
            <person name="Floudas D."/>
            <person name="Sun H."/>
            <person name="Yadav J.S."/>
            <person name="Pangilinan J."/>
            <person name="Larsson K.H."/>
            <person name="Matsuura K."/>
            <person name="Barry K."/>
            <person name="Labutti K."/>
            <person name="Kuo R."/>
            <person name="Ohm R.A."/>
            <person name="Bhattacharya S.S."/>
            <person name="Shirouzu T."/>
            <person name="Yoshinaga Y."/>
            <person name="Martin F.M."/>
            <person name="Grigoriev I.V."/>
            <person name="Hibbett D.S."/>
        </authorList>
    </citation>
    <scope>NUCLEOTIDE SEQUENCE [LARGE SCALE GENOMIC DNA]</scope>
    <source>
        <strain evidence="7 8">HHB12733</strain>
    </source>
</reference>
<keyword evidence="2 5" id="KW-0812">Transmembrane</keyword>
<feature type="transmembrane region" description="Helical" evidence="5">
    <location>
        <begin position="424"/>
        <end position="442"/>
    </location>
</feature>
<evidence type="ECO:0000256" key="4">
    <source>
        <dbReference type="ARBA" id="ARBA00023136"/>
    </source>
</evidence>
<gene>
    <name evidence="7" type="ORF">CALCODRAFT_558069</name>
</gene>
<dbReference type="PANTHER" id="PTHR47804:SF3">
    <property type="entry name" value="PROTEIN BRE4"/>
    <property type="match status" value="1"/>
</dbReference>
<dbReference type="Proteomes" id="UP000076842">
    <property type="component" value="Unassembled WGS sequence"/>
</dbReference>
<dbReference type="AlphaFoldDB" id="A0A165DC02"/>